<evidence type="ECO:0000256" key="2">
    <source>
        <dbReference type="SAM" id="SignalP"/>
    </source>
</evidence>
<dbReference type="AlphaFoldDB" id="A0A7Y0L763"/>
<evidence type="ECO:0000313" key="4">
    <source>
        <dbReference type="Proteomes" id="UP000533476"/>
    </source>
</evidence>
<feature type="chain" id="PRO_5030822149" evidence="2">
    <location>
        <begin position="23"/>
        <end position="401"/>
    </location>
</feature>
<feature type="compositionally biased region" description="Polar residues" evidence="1">
    <location>
        <begin position="23"/>
        <end position="39"/>
    </location>
</feature>
<dbReference type="RefSeq" id="WP_169101183.1">
    <property type="nucleotide sequence ID" value="NZ_JABBVZ010000062.1"/>
</dbReference>
<organism evidence="3 4">
    <name type="scientific">Sulfobacillus harzensis</name>
    <dbReference type="NCBI Taxonomy" id="2729629"/>
    <lineage>
        <taxon>Bacteria</taxon>
        <taxon>Bacillati</taxon>
        <taxon>Bacillota</taxon>
        <taxon>Clostridia</taxon>
        <taxon>Eubacteriales</taxon>
        <taxon>Clostridiales Family XVII. Incertae Sedis</taxon>
        <taxon>Sulfobacillus</taxon>
    </lineage>
</organism>
<feature type="signal peptide" evidence="2">
    <location>
        <begin position="1"/>
        <end position="22"/>
    </location>
</feature>
<proteinExistence type="predicted"/>
<comment type="caution">
    <text evidence="3">The sequence shown here is derived from an EMBL/GenBank/DDBJ whole genome shotgun (WGS) entry which is preliminary data.</text>
</comment>
<dbReference type="PROSITE" id="PS51257">
    <property type="entry name" value="PROKAR_LIPOPROTEIN"/>
    <property type="match status" value="1"/>
</dbReference>
<keyword evidence="4" id="KW-1185">Reference proteome</keyword>
<evidence type="ECO:0000313" key="3">
    <source>
        <dbReference type="EMBL" id="NMP23685.1"/>
    </source>
</evidence>
<feature type="region of interest" description="Disordered" evidence="1">
    <location>
        <begin position="22"/>
        <end position="74"/>
    </location>
</feature>
<protein>
    <submittedName>
        <fullName evidence="3">Uncharacterized protein</fullName>
    </submittedName>
</protein>
<gene>
    <name evidence="3" type="ORF">HIJ39_15180</name>
</gene>
<sequence>MKYSLIISVVTLTVGLAGCGSASRHSTASITGPSQSGVQTATPPNPSSTPTSSFPPPSVAASASSSSVPSSPTVQTTAAPVVMGMAGALETNAGWPIKGAKTTQTGTPMVTEQFSRSGFIIDGVHWTWPTGDTHPQDYVVVPTVVGGRPYIIWAHLGAHTGGSDDVSRDPTEPATLWMTPWSAAGGPLVKYATLLTNDIPPVWSRTGQWNFSTHGSATTGQVPPVKVMAESAWVGWFHWGRVTTLYQPKLGASGQTPTVAWPSTLSPAYNGVVLTISTHLLGAAEGLSTNIYYLNLEHHTITGLASVSNGGGIFSSIAIWNGLVVDGEAREQVKTSTFSSNVVAYNEVTGQRQSLVWPDTAVSNFYDSEMIGNHFVNSEGATMATLRAPLSQLYGPTPNPF</sequence>
<feature type="compositionally biased region" description="Pro residues" evidence="1">
    <location>
        <begin position="43"/>
        <end position="58"/>
    </location>
</feature>
<evidence type="ECO:0000256" key="1">
    <source>
        <dbReference type="SAM" id="MobiDB-lite"/>
    </source>
</evidence>
<feature type="compositionally biased region" description="Low complexity" evidence="1">
    <location>
        <begin position="59"/>
        <end position="74"/>
    </location>
</feature>
<dbReference type="Proteomes" id="UP000533476">
    <property type="component" value="Unassembled WGS sequence"/>
</dbReference>
<accession>A0A7Y0L763</accession>
<keyword evidence="2" id="KW-0732">Signal</keyword>
<dbReference type="EMBL" id="JABBVZ010000062">
    <property type="protein sequence ID" value="NMP23685.1"/>
    <property type="molecule type" value="Genomic_DNA"/>
</dbReference>
<reference evidence="3 4" key="1">
    <citation type="submission" date="2020-04" db="EMBL/GenBank/DDBJ databases">
        <authorList>
            <person name="Zhang R."/>
            <person name="Schippers A."/>
        </authorList>
    </citation>
    <scope>NUCLEOTIDE SEQUENCE [LARGE SCALE GENOMIC DNA]</scope>
    <source>
        <strain evidence="3 4">DSM 109850</strain>
    </source>
</reference>
<name>A0A7Y0L763_9FIRM</name>